<proteinExistence type="predicted"/>
<reference evidence="1" key="1">
    <citation type="submission" date="2020-08" db="EMBL/GenBank/DDBJ databases">
        <title>Multicomponent nature underlies the extraordinary mechanical properties of spider dragline silk.</title>
        <authorList>
            <person name="Kono N."/>
            <person name="Nakamura H."/>
            <person name="Mori M."/>
            <person name="Yoshida Y."/>
            <person name="Ohtoshi R."/>
            <person name="Malay A.D."/>
            <person name="Moran D.A.P."/>
            <person name="Tomita M."/>
            <person name="Numata K."/>
            <person name="Arakawa K."/>
        </authorList>
    </citation>
    <scope>NUCLEOTIDE SEQUENCE</scope>
</reference>
<dbReference type="Proteomes" id="UP000887013">
    <property type="component" value="Unassembled WGS sequence"/>
</dbReference>
<dbReference type="EMBL" id="BMAW01013113">
    <property type="protein sequence ID" value="GFT32104.1"/>
    <property type="molecule type" value="Genomic_DNA"/>
</dbReference>
<gene>
    <name evidence="1" type="ORF">NPIL_672001</name>
</gene>
<sequence>MRSSTPRKKDPLLQLIRLEGSKRAVAMQLNSLQRSPKELNMPHFTSIPSIPYAPRGRQFSLLVQFKLSENCQAAAQMIISKVPALKCPKN</sequence>
<organism evidence="1 2">
    <name type="scientific">Nephila pilipes</name>
    <name type="common">Giant wood spider</name>
    <name type="synonym">Nephila maculata</name>
    <dbReference type="NCBI Taxonomy" id="299642"/>
    <lineage>
        <taxon>Eukaryota</taxon>
        <taxon>Metazoa</taxon>
        <taxon>Ecdysozoa</taxon>
        <taxon>Arthropoda</taxon>
        <taxon>Chelicerata</taxon>
        <taxon>Arachnida</taxon>
        <taxon>Araneae</taxon>
        <taxon>Araneomorphae</taxon>
        <taxon>Entelegynae</taxon>
        <taxon>Araneoidea</taxon>
        <taxon>Nephilidae</taxon>
        <taxon>Nephila</taxon>
    </lineage>
</organism>
<dbReference type="AlphaFoldDB" id="A0A8X6TMQ5"/>
<protein>
    <submittedName>
        <fullName evidence="1">Uncharacterized protein</fullName>
    </submittedName>
</protein>
<keyword evidence="2" id="KW-1185">Reference proteome</keyword>
<dbReference type="OrthoDB" id="10486722at2759"/>
<evidence type="ECO:0000313" key="1">
    <source>
        <dbReference type="EMBL" id="GFT32104.1"/>
    </source>
</evidence>
<name>A0A8X6TMQ5_NEPPI</name>
<accession>A0A8X6TMQ5</accession>
<comment type="caution">
    <text evidence="1">The sequence shown here is derived from an EMBL/GenBank/DDBJ whole genome shotgun (WGS) entry which is preliminary data.</text>
</comment>
<evidence type="ECO:0000313" key="2">
    <source>
        <dbReference type="Proteomes" id="UP000887013"/>
    </source>
</evidence>